<name>A0AA39KVJ3_MICHY</name>
<keyword evidence="7 8" id="KW-0349">Heme</keyword>
<dbReference type="SUPFAM" id="SSF48264">
    <property type="entry name" value="Cytochrome P450"/>
    <property type="match status" value="1"/>
</dbReference>
<evidence type="ECO:0000256" key="9">
    <source>
        <dbReference type="SAM" id="Phobius"/>
    </source>
</evidence>
<evidence type="ECO:0000256" key="3">
    <source>
        <dbReference type="ARBA" id="ARBA00022723"/>
    </source>
</evidence>
<dbReference type="Pfam" id="PF00067">
    <property type="entry name" value="p450"/>
    <property type="match status" value="1"/>
</dbReference>
<dbReference type="InterPro" id="IPR001128">
    <property type="entry name" value="Cyt_P450"/>
</dbReference>
<keyword evidence="4 8" id="KW-0560">Oxidoreductase</keyword>
<dbReference type="InterPro" id="IPR002401">
    <property type="entry name" value="Cyt_P450_E_grp-I"/>
</dbReference>
<dbReference type="GO" id="GO:0020037">
    <property type="term" value="F:heme binding"/>
    <property type="evidence" value="ECO:0007669"/>
    <property type="project" value="InterPro"/>
</dbReference>
<proteinExistence type="inferred from homology"/>
<dbReference type="EMBL" id="JAQQBR010000005">
    <property type="protein sequence ID" value="KAK0175345.1"/>
    <property type="molecule type" value="Genomic_DNA"/>
</dbReference>
<keyword evidence="9" id="KW-0812">Transmembrane</keyword>
<protein>
    <recommendedName>
        <fullName evidence="12">Cytochrome P450</fullName>
    </recommendedName>
</protein>
<dbReference type="InterPro" id="IPR017972">
    <property type="entry name" value="Cyt_P450_CS"/>
</dbReference>
<dbReference type="PROSITE" id="PS00086">
    <property type="entry name" value="CYTOCHROME_P450"/>
    <property type="match status" value="1"/>
</dbReference>
<evidence type="ECO:0000256" key="4">
    <source>
        <dbReference type="ARBA" id="ARBA00023002"/>
    </source>
</evidence>
<evidence type="ECO:0000256" key="7">
    <source>
        <dbReference type="PIRSR" id="PIRSR602401-1"/>
    </source>
</evidence>
<evidence type="ECO:0000313" key="11">
    <source>
        <dbReference type="Proteomes" id="UP001168972"/>
    </source>
</evidence>
<evidence type="ECO:0000256" key="8">
    <source>
        <dbReference type="RuleBase" id="RU000461"/>
    </source>
</evidence>
<accession>A0AA39KVJ3</accession>
<comment type="similarity">
    <text evidence="2 8">Belongs to the cytochrome P450 family.</text>
</comment>
<dbReference type="GO" id="GO:0004497">
    <property type="term" value="F:monooxygenase activity"/>
    <property type="evidence" value="ECO:0007669"/>
    <property type="project" value="UniProtKB-KW"/>
</dbReference>
<organism evidence="10 11">
    <name type="scientific">Microctonus hyperodae</name>
    <name type="common">Parasitoid wasp</name>
    <dbReference type="NCBI Taxonomy" id="165561"/>
    <lineage>
        <taxon>Eukaryota</taxon>
        <taxon>Metazoa</taxon>
        <taxon>Ecdysozoa</taxon>
        <taxon>Arthropoda</taxon>
        <taxon>Hexapoda</taxon>
        <taxon>Insecta</taxon>
        <taxon>Pterygota</taxon>
        <taxon>Neoptera</taxon>
        <taxon>Endopterygota</taxon>
        <taxon>Hymenoptera</taxon>
        <taxon>Apocrita</taxon>
        <taxon>Ichneumonoidea</taxon>
        <taxon>Braconidae</taxon>
        <taxon>Euphorinae</taxon>
        <taxon>Microctonus</taxon>
    </lineage>
</organism>
<evidence type="ECO:0000256" key="6">
    <source>
        <dbReference type="ARBA" id="ARBA00023033"/>
    </source>
</evidence>
<keyword evidence="9" id="KW-1133">Transmembrane helix</keyword>
<keyword evidence="6 8" id="KW-0503">Monooxygenase</keyword>
<dbReference type="AlphaFoldDB" id="A0AA39KVJ3"/>
<dbReference type="PANTHER" id="PTHR24303:SF27">
    <property type="entry name" value="CYTOCHROME P450 307B1"/>
    <property type="match status" value="1"/>
</dbReference>
<dbReference type="Proteomes" id="UP001168972">
    <property type="component" value="Unassembled WGS sequence"/>
</dbReference>
<dbReference type="PRINTS" id="PR00463">
    <property type="entry name" value="EP450I"/>
</dbReference>
<evidence type="ECO:0000256" key="1">
    <source>
        <dbReference type="ARBA" id="ARBA00001971"/>
    </source>
</evidence>
<sequence length="524" mass="60471">MIMAILVNTSTYFLFAGAILIALILLFVDRVRLMKKKSLETSRKIVIGNQQMMDPELIEADLQDPPGPKPWPIIGSLHILGQYDVPYKAFSVLENTYNSQVIKLKLGSVQCVIVNGLENIKEVLYTKGQHFDSRPNFPRYHKLFSGSKENSLAFCDWSEVQKTRREMLRNHVFPRAFTCKYDQLNVIIASEVENLLVHLDRPLGTMKVAVKPLVLRTCANIFTSYFCSRRFEFGNQSFRNFVDSFDRVFYEVNQGYAADFMPFLMPLHNRNMARVSSWTTDIRNFVTGYIIENRLNTWNKEIPEFDYVDCLINYVKTKTVPIMEEETALFALEDIIGGHSAIGNFLMKVFGYLATRRHIQEMAQQEIDAANISGNTVGLEYRHSMPYTDAIILETVRHISSPIVPHVANKDTSLSGYKIEKDTFLFLNNYQLNMSEDLWNAPTEFIPERFIKNGRICKPKYFLPFGGGRRSCMGYKLVQHICFSFLASILKNFTIVPYDDESYQIPIGYLALPIQTYTFRCEKR</sequence>
<keyword evidence="9" id="KW-0472">Membrane</keyword>
<feature type="binding site" description="axial binding residue" evidence="7">
    <location>
        <position position="472"/>
    </location>
    <ligand>
        <name>heme</name>
        <dbReference type="ChEBI" id="CHEBI:30413"/>
    </ligand>
    <ligandPart>
        <name>Fe</name>
        <dbReference type="ChEBI" id="CHEBI:18248"/>
    </ligandPart>
</feature>
<evidence type="ECO:0000256" key="5">
    <source>
        <dbReference type="ARBA" id="ARBA00023004"/>
    </source>
</evidence>
<keyword evidence="11" id="KW-1185">Reference proteome</keyword>
<dbReference type="PANTHER" id="PTHR24303">
    <property type="entry name" value="HEME-BINDING MONOOXYGENASE FAMILY"/>
    <property type="match status" value="1"/>
</dbReference>
<dbReference type="GO" id="GO:0005506">
    <property type="term" value="F:iron ion binding"/>
    <property type="evidence" value="ECO:0007669"/>
    <property type="project" value="InterPro"/>
</dbReference>
<dbReference type="Gene3D" id="1.10.630.10">
    <property type="entry name" value="Cytochrome P450"/>
    <property type="match status" value="1"/>
</dbReference>
<keyword evidence="5 7" id="KW-0408">Iron</keyword>
<reference evidence="10" key="2">
    <citation type="submission" date="2023-03" db="EMBL/GenBank/DDBJ databases">
        <authorList>
            <person name="Inwood S.N."/>
            <person name="Skelly J.G."/>
            <person name="Guhlin J."/>
            <person name="Harrop T.W.R."/>
            <person name="Goldson S.G."/>
            <person name="Dearden P.K."/>
        </authorList>
    </citation>
    <scope>NUCLEOTIDE SEQUENCE</scope>
    <source>
        <strain evidence="10">Lincoln</strain>
        <tissue evidence="10">Whole body</tissue>
    </source>
</reference>
<comment type="cofactor">
    <cofactor evidence="1 7">
        <name>heme</name>
        <dbReference type="ChEBI" id="CHEBI:30413"/>
    </cofactor>
</comment>
<feature type="transmembrane region" description="Helical" evidence="9">
    <location>
        <begin position="12"/>
        <end position="28"/>
    </location>
</feature>
<evidence type="ECO:0000313" key="10">
    <source>
        <dbReference type="EMBL" id="KAK0175345.1"/>
    </source>
</evidence>
<evidence type="ECO:0008006" key="12">
    <source>
        <dbReference type="Google" id="ProtNLM"/>
    </source>
</evidence>
<comment type="caution">
    <text evidence="10">The sequence shown here is derived from an EMBL/GenBank/DDBJ whole genome shotgun (WGS) entry which is preliminary data.</text>
</comment>
<dbReference type="GO" id="GO:0016705">
    <property type="term" value="F:oxidoreductase activity, acting on paired donors, with incorporation or reduction of molecular oxygen"/>
    <property type="evidence" value="ECO:0007669"/>
    <property type="project" value="InterPro"/>
</dbReference>
<gene>
    <name evidence="10" type="ORF">PV327_009099</name>
</gene>
<reference evidence="10" key="1">
    <citation type="journal article" date="2023" name="bioRxiv">
        <title>Scaffold-level genome assemblies of two parasitoid biocontrol wasps reveal the parthenogenesis mechanism and an associated novel virus.</title>
        <authorList>
            <person name="Inwood S."/>
            <person name="Skelly J."/>
            <person name="Guhlin J."/>
            <person name="Harrop T."/>
            <person name="Goldson S."/>
            <person name="Dearden P."/>
        </authorList>
    </citation>
    <scope>NUCLEOTIDE SEQUENCE</scope>
    <source>
        <strain evidence="10">Lincoln</strain>
        <tissue evidence="10">Whole body</tissue>
    </source>
</reference>
<evidence type="ECO:0000256" key="2">
    <source>
        <dbReference type="ARBA" id="ARBA00010617"/>
    </source>
</evidence>
<dbReference type="InterPro" id="IPR036396">
    <property type="entry name" value="Cyt_P450_sf"/>
</dbReference>
<keyword evidence="3 7" id="KW-0479">Metal-binding</keyword>